<gene>
    <name evidence="1" type="ORF">EAH69_09730</name>
</gene>
<sequence length="183" mass="21214">MENSKCTTTNITEVMQNWKDLYLELSDKINENLSDIRWIDLWHNQVNFLETEHPFPTPAVFLAFRSKAIDDVGNNVQNLTLQVDVYLYFETFSDTFRGSHNQESALDFLTNLNDIYALLQGSSGENYSNMRRTDIHPVDTGNAGNLYRQVFECVLMDYAACKIYDDTTATELIIDKQNNRYII</sequence>
<dbReference type="AlphaFoldDB" id="A0A3L9MBE3"/>
<accession>A0A3L9MBE3</accession>
<dbReference type="EMBL" id="RDOJ01000013">
    <property type="protein sequence ID" value="RLZ08584.1"/>
    <property type="molecule type" value="Genomic_DNA"/>
</dbReference>
<evidence type="ECO:0000313" key="2">
    <source>
        <dbReference type="Proteomes" id="UP000275348"/>
    </source>
</evidence>
<reference evidence="1 2" key="1">
    <citation type="submission" date="2018-10" db="EMBL/GenBank/DDBJ databases">
        <authorList>
            <person name="Chen X."/>
        </authorList>
    </citation>
    <scope>NUCLEOTIDE SEQUENCE [LARGE SCALE GENOMIC DNA]</scope>
    <source>
        <strain evidence="1 2">YIM 102668</strain>
    </source>
</reference>
<name>A0A3L9MBE3_9FLAO</name>
<evidence type="ECO:0000313" key="1">
    <source>
        <dbReference type="EMBL" id="RLZ08584.1"/>
    </source>
</evidence>
<proteinExistence type="predicted"/>
<dbReference type="Proteomes" id="UP000275348">
    <property type="component" value="Unassembled WGS sequence"/>
</dbReference>
<organism evidence="1 2">
    <name type="scientific">Faecalibacter macacae</name>
    <dbReference type="NCBI Taxonomy" id="1859289"/>
    <lineage>
        <taxon>Bacteria</taxon>
        <taxon>Pseudomonadati</taxon>
        <taxon>Bacteroidota</taxon>
        <taxon>Flavobacteriia</taxon>
        <taxon>Flavobacteriales</taxon>
        <taxon>Weeksellaceae</taxon>
        <taxon>Faecalibacter</taxon>
    </lineage>
</organism>
<comment type="caution">
    <text evidence="1">The sequence shown here is derived from an EMBL/GenBank/DDBJ whole genome shotgun (WGS) entry which is preliminary data.</text>
</comment>
<protein>
    <submittedName>
        <fullName evidence="1">Uncharacterized protein</fullName>
    </submittedName>
</protein>
<keyword evidence="2" id="KW-1185">Reference proteome</keyword>